<comment type="caution">
    <text evidence="2">The sequence shown here is derived from an EMBL/GenBank/DDBJ whole genome shotgun (WGS) entry which is preliminary data.</text>
</comment>
<proteinExistence type="predicted"/>
<dbReference type="Pfam" id="PF12802">
    <property type="entry name" value="MarR_2"/>
    <property type="match status" value="1"/>
</dbReference>
<dbReference type="OrthoDB" id="3177763at2"/>
<evidence type="ECO:0000313" key="2">
    <source>
        <dbReference type="EMBL" id="PJJ72932.1"/>
    </source>
</evidence>
<dbReference type="InterPro" id="IPR039422">
    <property type="entry name" value="MarR/SlyA-like"/>
</dbReference>
<dbReference type="InterPro" id="IPR036390">
    <property type="entry name" value="WH_DNA-bd_sf"/>
</dbReference>
<dbReference type="SMART" id="SM00347">
    <property type="entry name" value="HTH_MARR"/>
    <property type="match status" value="1"/>
</dbReference>
<dbReference type="GO" id="GO:0003700">
    <property type="term" value="F:DNA-binding transcription factor activity"/>
    <property type="evidence" value="ECO:0007669"/>
    <property type="project" value="InterPro"/>
</dbReference>
<dbReference type="PANTHER" id="PTHR33164">
    <property type="entry name" value="TRANSCRIPTIONAL REGULATOR, MARR FAMILY"/>
    <property type="match status" value="1"/>
</dbReference>
<sequence>MEAEQPADRPMPPFNATIALLTVSRSVERALAEALEPRGLNVRKYGILGHIASAPGLSLSELARRSGITVQSTHTLIGSLVAAGWVRSEVSANGRPAALSVTDAGTDLLAAVTADLAELDARLFATPAMRAVADALEGAMRERFEER</sequence>
<keyword evidence="2" id="KW-0238">DNA-binding</keyword>
<dbReference type="GO" id="GO:0006950">
    <property type="term" value="P:response to stress"/>
    <property type="evidence" value="ECO:0007669"/>
    <property type="project" value="TreeGrafter"/>
</dbReference>
<gene>
    <name evidence="2" type="ORF">CLV46_2511</name>
</gene>
<dbReference type="Gene3D" id="1.10.10.10">
    <property type="entry name" value="Winged helix-like DNA-binding domain superfamily/Winged helix DNA-binding domain"/>
    <property type="match status" value="1"/>
</dbReference>
<protein>
    <submittedName>
        <fullName evidence="2">DNA-binding MarR family transcriptional regulator</fullName>
    </submittedName>
</protein>
<dbReference type="AlphaFoldDB" id="A0A2M9CM13"/>
<dbReference type="PANTHER" id="PTHR33164:SF43">
    <property type="entry name" value="HTH-TYPE TRANSCRIPTIONAL REPRESSOR YETL"/>
    <property type="match status" value="1"/>
</dbReference>
<organism evidence="2 3">
    <name type="scientific">Diaminobutyricimonas aerilata</name>
    <dbReference type="NCBI Taxonomy" id="1162967"/>
    <lineage>
        <taxon>Bacteria</taxon>
        <taxon>Bacillati</taxon>
        <taxon>Actinomycetota</taxon>
        <taxon>Actinomycetes</taxon>
        <taxon>Micrococcales</taxon>
        <taxon>Microbacteriaceae</taxon>
        <taxon>Diaminobutyricimonas</taxon>
    </lineage>
</organism>
<dbReference type="SUPFAM" id="SSF46785">
    <property type="entry name" value="Winged helix' DNA-binding domain"/>
    <property type="match status" value="1"/>
</dbReference>
<dbReference type="EMBL" id="PGFF01000001">
    <property type="protein sequence ID" value="PJJ72932.1"/>
    <property type="molecule type" value="Genomic_DNA"/>
</dbReference>
<evidence type="ECO:0000313" key="3">
    <source>
        <dbReference type="Proteomes" id="UP000228758"/>
    </source>
</evidence>
<dbReference type="RefSeq" id="WP_100365074.1">
    <property type="nucleotide sequence ID" value="NZ_PGFF01000001.1"/>
</dbReference>
<dbReference type="GO" id="GO:0003677">
    <property type="term" value="F:DNA binding"/>
    <property type="evidence" value="ECO:0007669"/>
    <property type="project" value="UniProtKB-KW"/>
</dbReference>
<keyword evidence="3" id="KW-1185">Reference proteome</keyword>
<dbReference type="Proteomes" id="UP000228758">
    <property type="component" value="Unassembled WGS sequence"/>
</dbReference>
<dbReference type="InterPro" id="IPR000835">
    <property type="entry name" value="HTH_MarR-typ"/>
</dbReference>
<accession>A0A2M9CM13</accession>
<dbReference type="InterPro" id="IPR036388">
    <property type="entry name" value="WH-like_DNA-bd_sf"/>
</dbReference>
<reference evidence="2 3" key="1">
    <citation type="submission" date="2017-11" db="EMBL/GenBank/DDBJ databases">
        <title>Genomic Encyclopedia of Archaeal and Bacterial Type Strains, Phase II (KMG-II): From Individual Species to Whole Genera.</title>
        <authorList>
            <person name="Goeker M."/>
        </authorList>
    </citation>
    <scope>NUCLEOTIDE SEQUENCE [LARGE SCALE GENOMIC DNA]</scope>
    <source>
        <strain evidence="2 3">DSM 27393</strain>
    </source>
</reference>
<feature type="domain" description="HTH marR-type" evidence="1">
    <location>
        <begin position="33"/>
        <end position="130"/>
    </location>
</feature>
<name>A0A2M9CM13_9MICO</name>
<evidence type="ECO:0000259" key="1">
    <source>
        <dbReference type="SMART" id="SM00347"/>
    </source>
</evidence>